<sequence>MLRKCVIIVALCLITVQSVRFGFGGTEQDWGYVTVRPGAHMFWWLYYTQANVKNYTDRPLVIWLQGGPGASSTGYGNFEEFGPLDLDLEERNFTWVKDVNVLFIDNPVGSGYSYVDNLKLLTTNNEQIARDLIALIKDFYKELPEFKKTPLHIYSESYGGKMAVEFAYLLDKAIKNNEIECDLKSVGLVDSWISPIDSVLSWAEFLLNMGFVDTKGFTAIQASAIKTQHALIKGEFVQSTILWGQTENVIVRETHAIDFYNVMYPQTYRKYLRTKNLFRANIENAMFRTAVTRNDDDRDDRLNSLMNGKVKVVLEIPEHVKWGGQSNSVFSTMYGDFMKPVTNVVELLLNNTNIEVAVITGQLDLIVATPGTIKWVENLNWAGRAGYLKAPRDPIAPFGILEGYQKSYSNLYVYWANRAGHMVPFDNPVAMDHILQKHTKYNEMN</sequence>
<evidence type="ECO:0000256" key="3">
    <source>
        <dbReference type="ARBA" id="ARBA00022525"/>
    </source>
</evidence>
<accession>U5EQW7</accession>
<dbReference type="InterPro" id="IPR029058">
    <property type="entry name" value="AB_hydrolase_fold"/>
</dbReference>
<comment type="function">
    <text evidence="9">May be involved in vascular wall and kidney homeostasis.</text>
</comment>
<evidence type="ECO:0000256" key="7">
    <source>
        <dbReference type="ARBA" id="ARBA00022801"/>
    </source>
</evidence>
<dbReference type="GO" id="GO:0004185">
    <property type="term" value="F:serine-type carboxypeptidase activity"/>
    <property type="evidence" value="ECO:0007669"/>
    <property type="project" value="UniProtKB-UniRule"/>
</dbReference>
<keyword evidence="4 10" id="KW-0121">Carboxypeptidase</keyword>
<comment type="subcellular location">
    <subcellularLocation>
        <location evidence="1">Secreted</location>
    </subcellularLocation>
</comment>
<keyword evidence="7 10" id="KW-0378">Hydrolase</keyword>
<evidence type="ECO:0000256" key="9">
    <source>
        <dbReference type="ARBA" id="ARBA00055847"/>
    </source>
</evidence>
<dbReference type="InterPro" id="IPR018202">
    <property type="entry name" value="Ser_caboxypep_ser_AS"/>
</dbReference>
<evidence type="ECO:0000256" key="2">
    <source>
        <dbReference type="ARBA" id="ARBA00009431"/>
    </source>
</evidence>
<dbReference type="PANTHER" id="PTHR11802:SF3">
    <property type="entry name" value="RETINOID-INDUCIBLE SERINE CARBOXYPEPTIDASE"/>
    <property type="match status" value="1"/>
</dbReference>
<evidence type="ECO:0000256" key="5">
    <source>
        <dbReference type="ARBA" id="ARBA00022670"/>
    </source>
</evidence>
<dbReference type="GO" id="GO:0005576">
    <property type="term" value="C:extracellular region"/>
    <property type="evidence" value="ECO:0007669"/>
    <property type="project" value="UniProtKB-SubCell"/>
</dbReference>
<dbReference type="Gene3D" id="3.40.50.1820">
    <property type="entry name" value="alpha/beta hydrolase"/>
    <property type="match status" value="1"/>
</dbReference>
<dbReference type="PANTHER" id="PTHR11802">
    <property type="entry name" value="SERINE PROTEASE FAMILY S10 SERINE CARBOXYPEPTIDASE"/>
    <property type="match status" value="1"/>
</dbReference>
<evidence type="ECO:0000256" key="8">
    <source>
        <dbReference type="ARBA" id="ARBA00023180"/>
    </source>
</evidence>
<comment type="similarity">
    <text evidence="2 10">Belongs to the peptidase S10 family.</text>
</comment>
<dbReference type="Pfam" id="PF00450">
    <property type="entry name" value="Peptidase_S10"/>
    <property type="match status" value="1"/>
</dbReference>
<dbReference type="EMBL" id="GANO01003086">
    <property type="protein sequence ID" value="JAB56785.1"/>
    <property type="molecule type" value="mRNA"/>
</dbReference>
<protein>
    <recommendedName>
        <fullName evidence="10">Carboxypeptidase</fullName>
        <ecNumber evidence="10">3.4.16.-</ecNumber>
    </recommendedName>
</protein>
<evidence type="ECO:0000313" key="11">
    <source>
        <dbReference type="EMBL" id="JAB56785.1"/>
    </source>
</evidence>
<keyword evidence="6 10" id="KW-0732">Signal</keyword>
<evidence type="ECO:0000256" key="4">
    <source>
        <dbReference type="ARBA" id="ARBA00022645"/>
    </source>
</evidence>
<name>U5EQW7_9DIPT</name>
<feature type="signal peptide" evidence="10">
    <location>
        <begin position="1"/>
        <end position="18"/>
    </location>
</feature>
<keyword evidence="8" id="KW-0325">Glycoprotein</keyword>
<dbReference type="PRINTS" id="PR00724">
    <property type="entry name" value="CRBOXYPTASEC"/>
</dbReference>
<organism evidence="11">
    <name type="scientific">Corethrella appendiculata</name>
    <dbReference type="NCBI Taxonomy" id="1370023"/>
    <lineage>
        <taxon>Eukaryota</taxon>
        <taxon>Metazoa</taxon>
        <taxon>Ecdysozoa</taxon>
        <taxon>Arthropoda</taxon>
        <taxon>Hexapoda</taxon>
        <taxon>Insecta</taxon>
        <taxon>Pterygota</taxon>
        <taxon>Neoptera</taxon>
        <taxon>Endopterygota</taxon>
        <taxon>Diptera</taxon>
        <taxon>Nematocera</taxon>
        <taxon>Culicoidea</taxon>
        <taxon>Chaoboridae</taxon>
        <taxon>Corethrella</taxon>
    </lineage>
</organism>
<dbReference type="EC" id="3.4.16.-" evidence="10"/>
<dbReference type="AlphaFoldDB" id="U5EQW7"/>
<dbReference type="PROSITE" id="PS00131">
    <property type="entry name" value="CARBOXYPEPT_SER_SER"/>
    <property type="match status" value="1"/>
</dbReference>
<dbReference type="FunFam" id="3.40.50.1820:FF:000075">
    <property type="entry name" value="Carboxypeptidase"/>
    <property type="match status" value="1"/>
</dbReference>
<keyword evidence="3" id="KW-0964">Secreted</keyword>
<reference evidence="11" key="1">
    <citation type="journal article" date="2014" name="Insect Biochem. Mol. Biol.">
        <title>An insight into the sialome of the frog biting fly, Corethrella appendiculata.</title>
        <authorList>
            <person name="Ribeiro J.M.C."/>
            <person name="Chagas A.C."/>
            <person name="Pham V.M."/>
            <person name="Lounibos L.P."/>
            <person name="Calvo E."/>
        </authorList>
    </citation>
    <scope>NUCLEOTIDE SEQUENCE</scope>
    <source>
        <tissue evidence="11">Salivary glands</tissue>
    </source>
</reference>
<evidence type="ECO:0000256" key="1">
    <source>
        <dbReference type="ARBA" id="ARBA00004613"/>
    </source>
</evidence>
<dbReference type="GO" id="GO:0006508">
    <property type="term" value="P:proteolysis"/>
    <property type="evidence" value="ECO:0007669"/>
    <property type="project" value="UniProtKB-KW"/>
</dbReference>
<feature type="chain" id="PRO_5006530843" description="Carboxypeptidase" evidence="10">
    <location>
        <begin position="19"/>
        <end position="445"/>
    </location>
</feature>
<proteinExistence type="evidence at transcript level"/>
<dbReference type="InterPro" id="IPR001563">
    <property type="entry name" value="Peptidase_S10"/>
</dbReference>
<evidence type="ECO:0000256" key="10">
    <source>
        <dbReference type="RuleBase" id="RU361156"/>
    </source>
</evidence>
<evidence type="ECO:0000256" key="6">
    <source>
        <dbReference type="ARBA" id="ARBA00022729"/>
    </source>
</evidence>
<dbReference type="SUPFAM" id="SSF53474">
    <property type="entry name" value="alpha/beta-Hydrolases"/>
    <property type="match status" value="1"/>
</dbReference>
<keyword evidence="5 10" id="KW-0645">Protease</keyword>